<organism evidence="2 3">
    <name type="scientific">Blastococcus aggregatus</name>
    <dbReference type="NCBI Taxonomy" id="38502"/>
    <lineage>
        <taxon>Bacteria</taxon>
        <taxon>Bacillati</taxon>
        <taxon>Actinomycetota</taxon>
        <taxon>Actinomycetes</taxon>
        <taxon>Geodermatophilales</taxon>
        <taxon>Geodermatophilaceae</taxon>
        <taxon>Blastococcus</taxon>
    </lineage>
</organism>
<dbReference type="Proteomes" id="UP000219435">
    <property type="component" value="Unassembled WGS sequence"/>
</dbReference>
<evidence type="ECO:0000313" key="2">
    <source>
        <dbReference type="EMBL" id="SOC46943.1"/>
    </source>
</evidence>
<name>A0A285UYS5_9ACTN</name>
<evidence type="ECO:0000256" key="1">
    <source>
        <dbReference type="SAM" id="MobiDB-lite"/>
    </source>
</evidence>
<accession>A0A285UYS5</accession>
<dbReference type="EMBL" id="OBQI01000001">
    <property type="protein sequence ID" value="SOC46943.1"/>
    <property type="molecule type" value="Genomic_DNA"/>
</dbReference>
<dbReference type="RefSeq" id="WP_141437029.1">
    <property type="nucleotide sequence ID" value="NZ_OBQI01000001.1"/>
</dbReference>
<feature type="region of interest" description="Disordered" evidence="1">
    <location>
        <begin position="65"/>
        <end position="86"/>
    </location>
</feature>
<protein>
    <submittedName>
        <fullName evidence="2">Uncharacterized protein</fullName>
    </submittedName>
</protein>
<evidence type="ECO:0000313" key="3">
    <source>
        <dbReference type="Proteomes" id="UP000219435"/>
    </source>
</evidence>
<reference evidence="3" key="1">
    <citation type="submission" date="2017-08" db="EMBL/GenBank/DDBJ databases">
        <authorList>
            <person name="Varghese N."/>
            <person name="Submissions S."/>
        </authorList>
    </citation>
    <scope>NUCLEOTIDE SEQUENCE [LARGE SCALE GENOMIC DNA]</scope>
    <source>
        <strain evidence="3">DSM 4725</strain>
    </source>
</reference>
<proteinExistence type="predicted"/>
<keyword evidence="3" id="KW-1185">Reference proteome</keyword>
<dbReference type="AlphaFoldDB" id="A0A285UYS5"/>
<gene>
    <name evidence="2" type="ORF">SAMN05660748_0537</name>
</gene>
<dbReference type="OrthoDB" id="5191536at2"/>
<sequence>MSSVDGWDLTVPEDAAELLAELRRHGVRPGHRLHVVRADEEPEQSSGDDAAQPMRARLDFIGSVRGGPADLSSRTDEYLQGGFGRE</sequence>